<organism evidence="2 3">
    <name type="scientific">Micromonospora gifhornensis</name>
    <dbReference type="NCBI Taxonomy" id="84594"/>
    <lineage>
        <taxon>Bacteria</taxon>
        <taxon>Bacillati</taxon>
        <taxon>Actinomycetota</taxon>
        <taxon>Actinomycetes</taxon>
        <taxon>Micromonosporales</taxon>
        <taxon>Micromonosporaceae</taxon>
        <taxon>Micromonospora</taxon>
    </lineage>
</organism>
<reference evidence="2 3" key="1">
    <citation type="submission" date="2021-01" db="EMBL/GenBank/DDBJ databases">
        <title>Whole genome shotgun sequence of Verrucosispora gifhornensis NBRC 16317.</title>
        <authorList>
            <person name="Komaki H."/>
            <person name="Tamura T."/>
        </authorList>
    </citation>
    <scope>NUCLEOTIDE SEQUENCE [LARGE SCALE GENOMIC DNA]</scope>
    <source>
        <strain evidence="2 3">NBRC 16317</strain>
    </source>
</reference>
<evidence type="ECO:0000313" key="3">
    <source>
        <dbReference type="Proteomes" id="UP000647860"/>
    </source>
</evidence>
<feature type="compositionally biased region" description="Low complexity" evidence="1">
    <location>
        <begin position="72"/>
        <end position="89"/>
    </location>
</feature>
<proteinExistence type="predicted"/>
<feature type="region of interest" description="Disordered" evidence="1">
    <location>
        <begin position="1"/>
        <end position="227"/>
    </location>
</feature>
<accession>A0ABQ4II12</accession>
<name>A0ABQ4II12_9ACTN</name>
<sequence length="321" mass="34083">MRQQEQLNNDHPETVRSTPVPVTDDDHVTDEFDGTERAAHTESGADRNRPWDGRPGDDDERAEFHDPGPVPTAFGATSVGGAVAASALANPRPEDKPDPRAERTARPGDGAVDGEREGLRADPTAEFGGRHDEIDPAEVTEADDVARDAGTHRADRSDEVDGDRFDEDDEDRAALTDTLDDDRTAGPGTDTAAAAAGGAGYGSATPAMVDPDAQPATGVADTANGSSAAVPAGAATLFDDTTAQGFRDRWRDVQLRFVDDPRAAAGEAQTLVDEAMQALSTALTQHKEKLGSWQEAGATDTEQLRVAVREYRDFLDRVLGR</sequence>
<comment type="caution">
    <text evidence="2">The sequence shown here is derived from an EMBL/GenBank/DDBJ whole genome shotgun (WGS) entry which is preliminary data.</text>
</comment>
<dbReference type="EMBL" id="BOPA01000029">
    <property type="protein sequence ID" value="GIJ17549.1"/>
    <property type="molecule type" value="Genomic_DNA"/>
</dbReference>
<feature type="compositionally biased region" description="Basic and acidic residues" evidence="1">
    <location>
        <begin position="144"/>
        <end position="163"/>
    </location>
</feature>
<feature type="compositionally biased region" description="Basic and acidic residues" evidence="1">
    <location>
        <begin position="24"/>
        <end position="66"/>
    </location>
</feature>
<keyword evidence="3" id="KW-1185">Reference proteome</keyword>
<dbReference type="Proteomes" id="UP000647860">
    <property type="component" value="Unassembled WGS sequence"/>
</dbReference>
<dbReference type="RefSeq" id="WP_204292137.1">
    <property type="nucleotide sequence ID" value="NZ_BAAAGZ010000013.1"/>
</dbReference>
<feature type="compositionally biased region" description="Low complexity" evidence="1">
    <location>
        <begin position="185"/>
        <end position="207"/>
    </location>
</feature>
<evidence type="ECO:0000313" key="2">
    <source>
        <dbReference type="EMBL" id="GIJ17549.1"/>
    </source>
</evidence>
<protein>
    <submittedName>
        <fullName evidence="2">Uncharacterized protein</fullName>
    </submittedName>
</protein>
<feature type="compositionally biased region" description="Basic and acidic residues" evidence="1">
    <location>
        <begin position="92"/>
        <end position="106"/>
    </location>
</feature>
<gene>
    <name evidence="2" type="ORF">Vgi01_42330</name>
</gene>
<evidence type="ECO:0000256" key="1">
    <source>
        <dbReference type="SAM" id="MobiDB-lite"/>
    </source>
</evidence>